<evidence type="ECO:0000259" key="2">
    <source>
        <dbReference type="Pfam" id="PF11443"/>
    </source>
</evidence>
<evidence type="ECO:0000256" key="1">
    <source>
        <dbReference type="SAM" id="MobiDB-lite"/>
    </source>
</evidence>
<evidence type="ECO:0000313" key="5">
    <source>
        <dbReference type="Proteomes" id="UP000799770"/>
    </source>
</evidence>
<dbReference type="InterPro" id="IPR036465">
    <property type="entry name" value="vWFA_dom_sf"/>
</dbReference>
<dbReference type="AlphaFoldDB" id="A0A6A5YH34"/>
<dbReference type="Pfam" id="PF25043">
    <property type="entry name" value="DUF7788"/>
    <property type="match status" value="1"/>
</dbReference>
<dbReference type="InterPro" id="IPR056690">
    <property type="entry name" value="DUF7788"/>
</dbReference>
<feature type="domain" description="DUF7788" evidence="3">
    <location>
        <begin position="540"/>
        <end position="766"/>
    </location>
</feature>
<protein>
    <recommendedName>
        <fullName evidence="6">TROVE domain-containing protein</fullName>
    </recommendedName>
</protein>
<accession>A0A6A5YH34</accession>
<reference evidence="4" key="1">
    <citation type="journal article" date="2020" name="Stud. Mycol.">
        <title>101 Dothideomycetes genomes: a test case for predicting lifestyles and emergence of pathogens.</title>
        <authorList>
            <person name="Haridas S."/>
            <person name="Albert R."/>
            <person name="Binder M."/>
            <person name="Bloem J."/>
            <person name="Labutti K."/>
            <person name="Salamov A."/>
            <person name="Andreopoulos B."/>
            <person name="Baker S."/>
            <person name="Barry K."/>
            <person name="Bills G."/>
            <person name="Bluhm B."/>
            <person name="Cannon C."/>
            <person name="Castanera R."/>
            <person name="Culley D."/>
            <person name="Daum C."/>
            <person name="Ezra D."/>
            <person name="Gonzalez J."/>
            <person name="Henrissat B."/>
            <person name="Kuo A."/>
            <person name="Liang C."/>
            <person name="Lipzen A."/>
            <person name="Lutzoni F."/>
            <person name="Magnuson J."/>
            <person name="Mondo S."/>
            <person name="Nolan M."/>
            <person name="Ohm R."/>
            <person name="Pangilinan J."/>
            <person name="Park H.-J."/>
            <person name="Ramirez L."/>
            <person name="Alfaro M."/>
            <person name="Sun H."/>
            <person name="Tritt A."/>
            <person name="Yoshinaga Y."/>
            <person name="Zwiers L.-H."/>
            <person name="Turgeon B."/>
            <person name="Goodwin S."/>
            <person name="Spatafora J."/>
            <person name="Crous P."/>
            <person name="Grigoriev I."/>
        </authorList>
    </citation>
    <scope>NUCLEOTIDE SEQUENCE</scope>
    <source>
        <strain evidence="4">CBS 627.86</strain>
    </source>
</reference>
<feature type="region of interest" description="Disordered" evidence="1">
    <location>
        <begin position="1"/>
        <end position="21"/>
    </location>
</feature>
<name>A0A6A5YH34_9PLEO</name>
<feature type="region of interest" description="Disordered" evidence="1">
    <location>
        <begin position="212"/>
        <end position="236"/>
    </location>
</feature>
<evidence type="ECO:0008006" key="6">
    <source>
        <dbReference type="Google" id="ProtNLM"/>
    </source>
</evidence>
<feature type="region of interest" description="Disordered" evidence="1">
    <location>
        <begin position="275"/>
        <end position="294"/>
    </location>
</feature>
<keyword evidence="5" id="KW-1185">Reference proteome</keyword>
<dbReference type="Proteomes" id="UP000799770">
    <property type="component" value="Unassembled WGS sequence"/>
</dbReference>
<dbReference type="Gene3D" id="3.40.50.410">
    <property type="entry name" value="von Willebrand factor, type A domain"/>
    <property type="match status" value="1"/>
</dbReference>
<feature type="compositionally biased region" description="Basic and acidic residues" evidence="1">
    <location>
        <begin position="59"/>
        <end position="75"/>
    </location>
</feature>
<dbReference type="PANTHER" id="PTHR31373:SF27">
    <property type="entry name" value="TROVE DOMAIN-CONTAINING PROTEIN"/>
    <property type="match status" value="1"/>
</dbReference>
<dbReference type="Pfam" id="PF11443">
    <property type="entry name" value="DUF2828"/>
    <property type="match status" value="1"/>
</dbReference>
<feature type="compositionally biased region" description="Polar residues" evidence="1">
    <location>
        <begin position="277"/>
        <end position="288"/>
    </location>
</feature>
<organism evidence="4 5">
    <name type="scientific">Lophiotrema nucula</name>
    <dbReference type="NCBI Taxonomy" id="690887"/>
    <lineage>
        <taxon>Eukaryota</taxon>
        <taxon>Fungi</taxon>
        <taxon>Dikarya</taxon>
        <taxon>Ascomycota</taxon>
        <taxon>Pezizomycotina</taxon>
        <taxon>Dothideomycetes</taxon>
        <taxon>Pleosporomycetidae</taxon>
        <taxon>Pleosporales</taxon>
        <taxon>Lophiotremataceae</taxon>
        <taxon>Lophiotrema</taxon>
    </lineage>
</organism>
<dbReference type="OrthoDB" id="1149618at2759"/>
<feature type="compositionally biased region" description="Basic and acidic residues" evidence="1">
    <location>
        <begin position="212"/>
        <end position="224"/>
    </location>
</feature>
<proteinExistence type="predicted"/>
<dbReference type="EMBL" id="ML977379">
    <property type="protein sequence ID" value="KAF2105511.1"/>
    <property type="molecule type" value="Genomic_DNA"/>
</dbReference>
<sequence length="778" mass="86365">MASTDAEAPKHSPLDSTFPVLLPRDPALFLPEQDFHDFVTNLLSETQKTDPAPINNGLGDKDDDKGHPELKRQAPSEEEDGRARKSVFVGGLLRHEAHLMTEDDLAAQNKTITQNADVTNVESKSALVDAFYDLGESTPGKTLKQVLEKAWAEDPLTTLRIVFNARSIHLGKGNKVVAYKALGWLAETHPITLLKNLKWLVRPIIEKKAPKLDKKDDTEGKKGASSDTTVGKVPSNDPMHTYDVRFGVSHGYWKDLLNLVALAANDELKFDGDPSAILNQHPDNTGTGKRSREWNAEKAAELRKAKNGERHKRVVKKLNEDAFYRALHLTVARLFAAQLVEDIELLNSDTAGVRKVSLAGKWAPSATGFHDKHTFILSSIAEIIYPNPVEVCPDASHRELYLRHAREAYRMHVGSPLRKALKVVERYIVTETFDEIKYDRVPSLAMDRYTPLFIRKDFDNFREYITKVATGGAKISGATLLPSTLVSKALKVARTGNDIQGAKDLKQVKSRAEAALQKDVLNGQWKTLVERIRGSGVLESSIAICDVSGSMTYPTFKDLTCPMDSSIGLSLLLAEVTQPPFGGAMITFSEQPTAIQAGGPEDSRDFVDKVQHIGTAPWGFSTNFAAVFEHLILPMALSNKLKQEDMVKQVFVFSDMQFDEADTSPQRWTTSFERIKQQYEAAGYEMPKLIFWNLHATSTNKPTTMEDVNTALVSGYSQGMLKVFMEGGGFESNEEEGIVEQDGEDGMVDVKVKMEMDPLTIVKKAVSHKAYSMLEVFD</sequence>
<feature type="region of interest" description="Disordered" evidence="1">
    <location>
        <begin position="41"/>
        <end position="84"/>
    </location>
</feature>
<evidence type="ECO:0000313" key="4">
    <source>
        <dbReference type="EMBL" id="KAF2105511.1"/>
    </source>
</evidence>
<dbReference type="InterPro" id="IPR058580">
    <property type="entry name" value="DUF2828"/>
</dbReference>
<dbReference type="PANTHER" id="PTHR31373">
    <property type="entry name" value="OS06G0652100 PROTEIN"/>
    <property type="match status" value="1"/>
</dbReference>
<evidence type="ECO:0000259" key="3">
    <source>
        <dbReference type="Pfam" id="PF25043"/>
    </source>
</evidence>
<dbReference type="InterPro" id="IPR011205">
    <property type="entry name" value="UCP015417_vWA"/>
</dbReference>
<gene>
    <name evidence="4" type="ORF">BDV96DRAFT_509274</name>
</gene>
<dbReference type="SUPFAM" id="SSF53300">
    <property type="entry name" value="vWA-like"/>
    <property type="match status" value="1"/>
</dbReference>
<feature type="domain" description="DUF2828" evidence="2">
    <location>
        <begin position="113"/>
        <end position="538"/>
    </location>
</feature>